<dbReference type="Pfam" id="PF13516">
    <property type="entry name" value="LRR_6"/>
    <property type="match status" value="5"/>
</dbReference>
<keyword evidence="1" id="KW-0175">Coiled coil</keyword>
<organism evidence="4 5">
    <name type="scientific">Anaeramoeba flamelloides</name>
    <dbReference type="NCBI Taxonomy" id="1746091"/>
    <lineage>
        <taxon>Eukaryota</taxon>
        <taxon>Metamonada</taxon>
        <taxon>Anaeramoebidae</taxon>
        <taxon>Anaeramoeba</taxon>
    </lineage>
</organism>
<name>A0AAV7Z503_9EUKA</name>
<dbReference type="SUPFAM" id="SSF54695">
    <property type="entry name" value="POZ domain"/>
    <property type="match status" value="1"/>
</dbReference>
<gene>
    <name evidence="4" type="ORF">M0812_18160</name>
</gene>
<feature type="compositionally biased region" description="Basic residues" evidence="2">
    <location>
        <begin position="384"/>
        <end position="397"/>
    </location>
</feature>
<evidence type="ECO:0000256" key="2">
    <source>
        <dbReference type="SAM" id="MobiDB-lite"/>
    </source>
</evidence>
<reference evidence="4" key="1">
    <citation type="submission" date="2022-08" db="EMBL/GenBank/DDBJ databases">
        <title>Novel sulphate-reducing endosymbionts in the free-living metamonad Anaeramoeba.</title>
        <authorList>
            <person name="Jerlstrom-Hultqvist J."/>
            <person name="Cepicka I."/>
            <person name="Gallot-Lavallee L."/>
            <person name="Salas-Leiva D."/>
            <person name="Curtis B.A."/>
            <person name="Zahonova K."/>
            <person name="Pipaliya S."/>
            <person name="Dacks J."/>
            <person name="Roger A.J."/>
        </authorList>
    </citation>
    <scope>NUCLEOTIDE SEQUENCE</scope>
    <source>
        <strain evidence="4">Busselton2</strain>
    </source>
</reference>
<evidence type="ECO:0000259" key="3">
    <source>
        <dbReference type="PROSITE" id="PS50097"/>
    </source>
</evidence>
<dbReference type="Proteomes" id="UP001146793">
    <property type="component" value="Unassembled WGS sequence"/>
</dbReference>
<dbReference type="AlphaFoldDB" id="A0AAV7Z503"/>
<feature type="domain" description="BTB" evidence="3">
    <location>
        <begin position="538"/>
        <end position="604"/>
    </location>
</feature>
<dbReference type="PROSITE" id="PS50097">
    <property type="entry name" value="BTB"/>
    <property type="match status" value="1"/>
</dbReference>
<dbReference type="PANTHER" id="PTHR24114:SF2">
    <property type="entry name" value="F-BOX DOMAIN-CONTAINING PROTEIN-RELATED"/>
    <property type="match status" value="1"/>
</dbReference>
<feature type="region of interest" description="Disordered" evidence="2">
    <location>
        <begin position="353"/>
        <end position="406"/>
    </location>
</feature>
<dbReference type="CDD" id="cd18186">
    <property type="entry name" value="BTB_POZ_ZBTB_KLHL-like"/>
    <property type="match status" value="1"/>
</dbReference>
<protein>
    <submittedName>
        <fullName evidence="4">Rich repeat and nacht domain-containing protein</fullName>
    </submittedName>
</protein>
<dbReference type="Gene3D" id="3.80.10.10">
    <property type="entry name" value="Ribonuclease Inhibitor"/>
    <property type="match status" value="3"/>
</dbReference>
<evidence type="ECO:0000256" key="1">
    <source>
        <dbReference type="SAM" id="Coils"/>
    </source>
</evidence>
<dbReference type="PANTHER" id="PTHR24114">
    <property type="entry name" value="LEUCINE RICH REPEAT FAMILY PROTEIN"/>
    <property type="match status" value="1"/>
</dbReference>
<dbReference type="Gene3D" id="3.30.710.10">
    <property type="entry name" value="Potassium Channel Kv1.1, Chain A"/>
    <property type="match status" value="1"/>
</dbReference>
<dbReference type="InterPro" id="IPR032675">
    <property type="entry name" value="LRR_dom_sf"/>
</dbReference>
<dbReference type="InterPro" id="IPR052394">
    <property type="entry name" value="LRR-containing"/>
</dbReference>
<evidence type="ECO:0000313" key="5">
    <source>
        <dbReference type="Proteomes" id="UP001146793"/>
    </source>
</evidence>
<feature type="coiled-coil region" evidence="1">
    <location>
        <begin position="307"/>
        <end position="334"/>
    </location>
</feature>
<dbReference type="InterPro" id="IPR011333">
    <property type="entry name" value="SKP1/BTB/POZ_sf"/>
</dbReference>
<dbReference type="SMART" id="SM00368">
    <property type="entry name" value="LRR_RI"/>
    <property type="match status" value="9"/>
</dbReference>
<sequence>MNSQIDQLIDEMIENHPSPEQIDFDPRLCGIPSALIISKVIFSFQSLKILDLSDRSLKDEGIKKLGKVLMNHSSLVRICLRGNSIGNKGALSLSEVLKKNSTITWLDLSYNWLGPPSGTILSEALKINESLLSLNLSHNVLGSEGTAGISPGLEINKSLTWLNLATNCKIGDNGVSALCNSLIKNKSLRWLNLRENEIGSLGCSALAELILKNDTIDRLWLGGNQLGDGYRGIEDFGNALSSNKTIRSLDLAWNCISGLGLSLLFNGLLRNYTLRNISLTGNPIGKKGVSELCLLIELNLPLRAIVLDKEQVNIKNAEKLLEAIQSNENLIELQIGWENDFVKKENHVKKNINIDNNCNNDNDNDNNNNNDNDNNINNNEKKSNQKKKKRRRRRRKSGNNNDDEFCKKNYQNRLSIYNGIKKHLSKNDNRISTINEDFLQLYRRSELTNIELVGNFAHKEILELRIGEINWKGYKKRVSLFTSIEMNTFLKWVYSDETSEESEELIEIIANKIGGSKKPFTSTLKQDLKQLYHSNETKDFAVIVNGEKIFAHRIVLQARSGLFRDLFTNVKNCPNHVSDYYGSAKETIKTFFYYLYTNEINEEFLSDLAIEQLHDVIDYYQLNENSSINDLIELVSIKRFQI</sequence>
<feature type="compositionally biased region" description="Low complexity" evidence="2">
    <location>
        <begin position="353"/>
        <end position="378"/>
    </location>
</feature>
<accession>A0AAV7Z503</accession>
<evidence type="ECO:0000313" key="4">
    <source>
        <dbReference type="EMBL" id="KAJ3436114.1"/>
    </source>
</evidence>
<comment type="caution">
    <text evidence="4">The sequence shown here is derived from an EMBL/GenBank/DDBJ whole genome shotgun (WGS) entry which is preliminary data.</text>
</comment>
<dbReference type="InterPro" id="IPR001611">
    <property type="entry name" value="Leu-rich_rpt"/>
</dbReference>
<dbReference type="InterPro" id="IPR000210">
    <property type="entry name" value="BTB/POZ_dom"/>
</dbReference>
<dbReference type="Pfam" id="PF00651">
    <property type="entry name" value="BTB"/>
    <property type="match status" value="1"/>
</dbReference>
<dbReference type="EMBL" id="JANTQA010000036">
    <property type="protein sequence ID" value="KAJ3436114.1"/>
    <property type="molecule type" value="Genomic_DNA"/>
</dbReference>
<proteinExistence type="predicted"/>
<dbReference type="SUPFAM" id="SSF52047">
    <property type="entry name" value="RNI-like"/>
    <property type="match status" value="1"/>
</dbReference>